<keyword evidence="2" id="KW-0479">Metal-binding</keyword>
<evidence type="ECO:0000256" key="4">
    <source>
        <dbReference type="ARBA" id="ARBA00023235"/>
    </source>
</evidence>
<evidence type="ECO:0000313" key="9">
    <source>
        <dbReference type="EMBL" id="RCK37370.1"/>
    </source>
</evidence>
<dbReference type="Proteomes" id="UP000253226">
    <property type="component" value="Unassembled WGS sequence"/>
</dbReference>
<accession>A0A367WA93</accession>
<dbReference type="RefSeq" id="WP_114102163.1">
    <property type="nucleotide sequence ID" value="NZ_JPWF01000005.1"/>
</dbReference>
<dbReference type="GO" id="GO:0047828">
    <property type="term" value="F:D-lyxose ketol-isomerase activity"/>
    <property type="evidence" value="ECO:0007669"/>
    <property type="project" value="UniProtKB-EC"/>
</dbReference>
<evidence type="ECO:0000256" key="7">
    <source>
        <dbReference type="ARBA" id="ARBA00044951"/>
    </source>
</evidence>
<dbReference type="InterPro" id="IPR010864">
    <property type="entry name" value="D-lyxose_isomer"/>
</dbReference>
<reference evidence="9 10" key="1">
    <citation type="submission" date="2014-07" db="EMBL/GenBank/DDBJ databases">
        <title>Draft genome sequence of Thalassospira profundimaris 35.</title>
        <authorList>
            <person name="Lai Q."/>
            <person name="Shao Z."/>
        </authorList>
    </citation>
    <scope>NUCLEOTIDE SEQUENCE [LARGE SCALE GENOMIC DNA]</scope>
    <source>
        <strain evidence="9 10">35</strain>
    </source>
</reference>
<dbReference type="InterPro" id="IPR014710">
    <property type="entry name" value="RmlC-like_jellyroll"/>
</dbReference>
<evidence type="ECO:0000256" key="5">
    <source>
        <dbReference type="ARBA" id="ARBA00023277"/>
    </source>
</evidence>
<evidence type="ECO:0000256" key="3">
    <source>
        <dbReference type="ARBA" id="ARBA00023211"/>
    </source>
</evidence>
<dbReference type="EC" id="5.3.1.15" evidence="8"/>
<evidence type="ECO:0000256" key="2">
    <source>
        <dbReference type="ARBA" id="ARBA00022723"/>
    </source>
</evidence>
<protein>
    <recommendedName>
        <fullName evidence="8">D-lyxose ketol-isomerase</fullName>
        <ecNumber evidence="8">5.3.1.15</ecNumber>
    </recommendedName>
</protein>
<evidence type="ECO:0000313" key="10">
    <source>
        <dbReference type="Proteomes" id="UP000253226"/>
    </source>
</evidence>
<keyword evidence="3" id="KW-0464">Manganese</keyword>
<keyword evidence="5" id="KW-0119">Carbohydrate metabolism</keyword>
<dbReference type="OrthoDB" id="27002at2"/>
<dbReference type="AlphaFoldDB" id="A0A367WA93"/>
<comment type="similarity">
    <text evidence="7">Belongs to the D-lyxose ketol-isomerase family.</text>
</comment>
<sequence length="225" mass="25506">MLRSEINACIEHAKELYASISFKLPEWAHYSPAQWDAEPDLAKWCRGHQMGWDVTDYGEGNFETRGLILFCLRNGILRQPGEVPYAEKIMIVGENQECPWHYHKVKMEDIIVRGGGNLVIELCNLTEDGQMDRVNDVHVRTDGKLNILPAGGKVVLEPGQSVTLPRTLVHRFYGEEGKGPVIVGEVSQVNDDLADNYFFDCDARFTEIEEDVAPIHPLWNELPTE</sequence>
<dbReference type="InterPro" id="IPR047581">
    <property type="entry name" value="EcSI_cupin"/>
</dbReference>
<gene>
    <name evidence="9" type="ORF">TH19_08840</name>
</gene>
<evidence type="ECO:0000256" key="1">
    <source>
        <dbReference type="ARBA" id="ARBA00001936"/>
    </source>
</evidence>
<dbReference type="CDD" id="cd20309">
    <property type="entry name" value="cupin_EcSI"/>
    <property type="match status" value="1"/>
</dbReference>
<organism evidence="9 10">
    <name type="scientific">Thalassospira profundimaris</name>
    <dbReference type="NCBI Taxonomy" id="502049"/>
    <lineage>
        <taxon>Bacteria</taxon>
        <taxon>Pseudomonadati</taxon>
        <taxon>Pseudomonadota</taxon>
        <taxon>Alphaproteobacteria</taxon>
        <taxon>Rhodospirillales</taxon>
        <taxon>Thalassospiraceae</taxon>
        <taxon>Thalassospira</taxon>
    </lineage>
</organism>
<evidence type="ECO:0000256" key="8">
    <source>
        <dbReference type="ARBA" id="ARBA00044972"/>
    </source>
</evidence>
<proteinExistence type="inferred from homology"/>
<dbReference type="SUPFAM" id="SSF51182">
    <property type="entry name" value="RmlC-like cupins"/>
    <property type="match status" value="1"/>
</dbReference>
<comment type="catalytic activity">
    <reaction evidence="6">
        <text>D-lyxose = D-xylulose</text>
        <dbReference type="Rhea" id="RHEA:14201"/>
        <dbReference type="ChEBI" id="CHEBI:16789"/>
        <dbReference type="ChEBI" id="CHEBI:17140"/>
        <dbReference type="EC" id="5.3.1.15"/>
    </reaction>
</comment>
<dbReference type="EMBL" id="JPWF01000005">
    <property type="protein sequence ID" value="RCK37370.1"/>
    <property type="molecule type" value="Genomic_DNA"/>
</dbReference>
<dbReference type="GO" id="GO:0046872">
    <property type="term" value="F:metal ion binding"/>
    <property type="evidence" value="ECO:0007669"/>
    <property type="project" value="UniProtKB-KW"/>
</dbReference>
<evidence type="ECO:0000256" key="6">
    <source>
        <dbReference type="ARBA" id="ARBA00044907"/>
    </source>
</evidence>
<dbReference type="Gene3D" id="2.60.120.10">
    <property type="entry name" value="Jelly Rolls"/>
    <property type="match status" value="1"/>
</dbReference>
<name>A0A367WA93_9PROT</name>
<dbReference type="InterPro" id="IPR011051">
    <property type="entry name" value="RmlC_Cupin_sf"/>
</dbReference>
<comment type="cofactor">
    <cofactor evidence="1">
        <name>Mn(2+)</name>
        <dbReference type="ChEBI" id="CHEBI:29035"/>
    </cofactor>
</comment>
<keyword evidence="4" id="KW-0413">Isomerase</keyword>
<dbReference type="Pfam" id="PF07385">
    <property type="entry name" value="Lyx_isomer"/>
    <property type="match status" value="1"/>
</dbReference>
<comment type="caution">
    <text evidence="9">The sequence shown here is derived from an EMBL/GenBank/DDBJ whole genome shotgun (WGS) entry which is preliminary data.</text>
</comment>